<name>A0A0H3D3J4_AMYMU</name>
<sequence length="154" mass="16788">MKYPELEAAVLELVIAAGDESAEAFGAATITRLLRDEVVADAGPDELTEDAWAALTRARESILTIDAGELAALIARIDAGILADDDLDRGIVAAITALMHWSSYLRGRRRGELYELAIRSIEDVDFQVNADLDDVLATPEMSAEYERIQRLLTA</sequence>
<protein>
    <submittedName>
        <fullName evidence="1">Uncharacterized protein</fullName>
    </submittedName>
</protein>
<dbReference type="GeneID" id="92871514"/>
<dbReference type="HOGENOM" id="CLU_1700563_0_0_11"/>
<dbReference type="OrthoDB" id="4467223at2"/>
<dbReference type="eggNOG" id="ENOG5031TAJ">
    <property type="taxonomic scope" value="Bacteria"/>
</dbReference>
<dbReference type="Proteomes" id="UP000000328">
    <property type="component" value="Chromosome"/>
</dbReference>
<evidence type="ECO:0000313" key="1">
    <source>
        <dbReference type="EMBL" id="ADJ45550.1"/>
    </source>
</evidence>
<dbReference type="KEGG" id="amd:AMED_3771"/>
<accession>A0A0H3D3J4</accession>
<dbReference type="AlphaFoldDB" id="A0A0H3D3J4"/>
<dbReference type="PATRIC" id="fig|749927.5.peg.3900"/>
<dbReference type="EMBL" id="CP002000">
    <property type="protein sequence ID" value="ADJ45550.1"/>
    <property type="molecule type" value="Genomic_DNA"/>
</dbReference>
<gene>
    <name evidence="1" type="ordered locus">AMED_3771</name>
</gene>
<dbReference type="RefSeq" id="WP_013225622.1">
    <property type="nucleotide sequence ID" value="NC_014318.1"/>
</dbReference>
<reference evidence="1 2" key="1">
    <citation type="journal article" date="2010" name="Cell Res.">
        <title>Complete genome sequence of the rifamycin SV-producing Amycolatopsis mediterranei U32 revealed its genetic characteristics in phylogeny and metabolism.</title>
        <authorList>
            <person name="Zhao W."/>
            <person name="Zhong Y."/>
            <person name="Yuan H."/>
            <person name="Wang J."/>
            <person name="Zheng H."/>
            <person name="Wang Y."/>
            <person name="Cen X."/>
            <person name="Xu F."/>
            <person name="Bai J."/>
            <person name="Han X."/>
            <person name="Lu G."/>
            <person name="Zhu Y."/>
            <person name="Shao Z."/>
            <person name="Yan H."/>
            <person name="Li C."/>
            <person name="Peng N."/>
            <person name="Zhang Z."/>
            <person name="Zhang Y."/>
            <person name="Lin W."/>
            <person name="Fan Y."/>
            <person name="Qin Z."/>
            <person name="Hu Y."/>
            <person name="Zhu B."/>
            <person name="Wang S."/>
            <person name="Ding X."/>
            <person name="Zhao G.P."/>
        </authorList>
    </citation>
    <scope>NUCLEOTIDE SEQUENCE [LARGE SCALE GENOMIC DNA]</scope>
    <source>
        <strain evidence="2">U-32</strain>
    </source>
</reference>
<proteinExistence type="predicted"/>
<evidence type="ECO:0000313" key="2">
    <source>
        <dbReference type="Proteomes" id="UP000000328"/>
    </source>
</evidence>
<organism evidence="1 2">
    <name type="scientific">Amycolatopsis mediterranei (strain U-32)</name>
    <dbReference type="NCBI Taxonomy" id="749927"/>
    <lineage>
        <taxon>Bacteria</taxon>
        <taxon>Bacillati</taxon>
        <taxon>Actinomycetota</taxon>
        <taxon>Actinomycetes</taxon>
        <taxon>Pseudonocardiales</taxon>
        <taxon>Pseudonocardiaceae</taxon>
        <taxon>Amycolatopsis</taxon>
    </lineage>
</organism>